<dbReference type="GO" id="GO:0006491">
    <property type="term" value="P:N-glycan processing"/>
    <property type="evidence" value="ECO:0007669"/>
    <property type="project" value="TreeGrafter"/>
</dbReference>
<comment type="catalytic activity">
    <reaction evidence="1">
        <text>Hydrolysis of terminal, non-reducing (1-&gt;4)-linked alpha-D-glucose residues with release of alpha-D-glucose.</text>
        <dbReference type="EC" id="3.2.1.20"/>
    </reaction>
</comment>
<evidence type="ECO:0000259" key="6">
    <source>
        <dbReference type="Pfam" id="PF21365"/>
    </source>
</evidence>
<dbReference type="Pfam" id="PF01055">
    <property type="entry name" value="Glyco_hydro_31_2nd"/>
    <property type="match status" value="1"/>
</dbReference>
<name>A0A3A3A4H1_9EURO</name>
<dbReference type="PANTHER" id="PTHR22762:SF89">
    <property type="entry name" value="ALPHA-XYLOSIDASE"/>
    <property type="match status" value="1"/>
</dbReference>
<dbReference type="InterPro" id="IPR000322">
    <property type="entry name" value="Glyco_hydro_31_TIM"/>
</dbReference>
<dbReference type="SUPFAM" id="SSF51011">
    <property type="entry name" value="Glycosyl hydrolase domain"/>
    <property type="match status" value="1"/>
</dbReference>
<organism evidence="7 8">
    <name type="scientific">Aspergillus sclerotialis</name>
    <dbReference type="NCBI Taxonomy" id="2070753"/>
    <lineage>
        <taxon>Eukaryota</taxon>
        <taxon>Fungi</taxon>
        <taxon>Dikarya</taxon>
        <taxon>Ascomycota</taxon>
        <taxon>Pezizomycotina</taxon>
        <taxon>Eurotiomycetes</taxon>
        <taxon>Eurotiomycetidae</taxon>
        <taxon>Eurotiales</taxon>
        <taxon>Aspergillaceae</taxon>
        <taxon>Aspergillus</taxon>
        <taxon>Aspergillus subgen. Polypaecilum</taxon>
    </lineage>
</organism>
<dbReference type="PANTHER" id="PTHR22762">
    <property type="entry name" value="ALPHA-GLUCOSIDASE"/>
    <property type="match status" value="1"/>
</dbReference>
<accession>A0A3A3A4H1</accession>
<dbReference type="InterPro" id="IPR017853">
    <property type="entry name" value="GH"/>
</dbReference>
<evidence type="ECO:0000256" key="2">
    <source>
        <dbReference type="ARBA" id="ARBA00007806"/>
    </source>
</evidence>
<gene>
    <name evidence="7" type="ORF">PHISCL_01038</name>
</gene>
<keyword evidence="4" id="KW-0326">Glycosidase</keyword>
<dbReference type="CDD" id="cd06595">
    <property type="entry name" value="GH31_u1"/>
    <property type="match status" value="1"/>
</dbReference>
<dbReference type="Pfam" id="PF21365">
    <property type="entry name" value="Glyco_hydro_31_3rd"/>
    <property type="match status" value="1"/>
</dbReference>
<dbReference type="SUPFAM" id="SSF51445">
    <property type="entry name" value="(Trans)glycosidases"/>
    <property type="match status" value="1"/>
</dbReference>
<dbReference type="GO" id="GO:0005975">
    <property type="term" value="P:carbohydrate metabolic process"/>
    <property type="evidence" value="ECO:0007669"/>
    <property type="project" value="InterPro"/>
</dbReference>
<feature type="domain" description="Glycoside hydrolase family 31 TIM barrel" evidence="5">
    <location>
        <begin position="190"/>
        <end position="493"/>
    </location>
</feature>
<dbReference type="InterPro" id="IPR048395">
    <property type="entry name" value="Glyco_hydro_31_C"/>
</dbReference>
<sequence>MVFTMNPVANPQAIVSGPNYRFTVLTDRLLRYEWAADGQFEDRASTLAINRHFPAPKFRVVENDDSLEIITDHFHMSYDKQRFSPAGLVAHFNFRHTNWGAPWQYEVSENLNLGGTARTLDLCDGRCDMGQGVMSKAGYAALDDSASMLFDGDFVAGRKPGDRIDGYLFCYGRDYKATIKAFYTLSGKQPILPRYALGNWWSRYYAYHQDEYVQLMDEFRARNIPMSVAVVDMDWHMVSDECVPHAGWTGYTWNRNLFPNPEKFRRDLHSRDLKITLNDHPHNGIHSHEDAYEPMAFALGRNIDEKRPILFEPTNAKFMKAYLEILHRNLEKVACDFWWIDWQQGPYSKVPGLDPLWLLNHFHYLDHGRDNNTNPLIFSRYAGPGSHRYPVGFSGDTVITWESLAFQSEFTATASNIGYGWWSHDIGGHIFGFRDDELVARWVQLGVFSPIFRLHSSDSRWNSKEPWIYRSEYEKVMSDFMKLRHRLIPFLYTCNVLGSVNDEPLVQPMYWLYPDSDQAYSFPNQYIFGSKLLVAPIVEARNKVTNLGAVKAWLPPGPRFVDIFSGVVYDANRQITFHRRLDEYPVLAREGTVLPMDASPAPRNGCLNPDAFEFIIVVGRDAEAKVVEDCGDDVQQSTASKGQQRRMTVRFDQSQGRLTAESIDRPSQFRFLSLATVPDAWKVYCDGRDRTEDVKLTVELGSQSPGLLVECPFSEGEHCITIELGPDPQLSVVDPTPCLERLIMDYQCEFEIKDRLWEVVTDHTKPLNAVIGTLDSLGYDDSVVGAVSEYLLADSRLYSPPASK</sequence>
<evidence type="ECO:0000256" key="3">
    <source>
        <dbReference type="ARBA" id="ARBA00012741"/>
    </source>
</evidence>
<dbReference type="InterPro" id="IPR013780">
    <property type="entry name" value="Glyco_hydro_b"/>
</dbReference>
<dbReference type="AlphaFoldDB" id="A0A3A3A4H1"/>
<comment type="similarity">
    <text evidence="2 4">Belongs to the glycosyl hydrolase 31 family.</text>
</comment>
<evidence type="ECO:0000259" key="5">
    <source>
        <dbReference type="Pfam" id="PF01055"/>
    </source>
</evidence>
<keyword evidence="8" id="KW-1185">Reference proteome</keyword>
<dbReference type="STRING" id="2070753.A0A3A3A4H1"/>
<feature type="domain" description="Glycosyl hydrolase family 31 C-terminal" evidence="6">
    <location>
        <begin position="503"/>
        <end position="594"/>
    </location>
</feature>
<proteinExistence type="inferred from homology"/>
<evidence type="ECO:0000313" key="7">
    <source>
        <dbReference type="EMBL" id="RJE26624.1"/>
    </source>
</evidence>
<dbReference type="EMBL" id="MVGC01000018">
    <property type="protein sequence ID" value="RJE26624.1"/>
    <property type="molecule type" value="Genomic_DNA"/>
</dbReference>
<protein>
    <recommendedName>
        <fullName evidence="3">alpha-glucosidase</fullName>
        <ecNumber evidence="3">3.2.1.20</ecNumber>
    </recommendedName>
</protein>
<evidence type="ECO:0000313" key="8">
    <source>
        <dbReference type="Proteomes" id="UP000266188"/>
    </source>
</evidence>
<dbReference type="EC" id="3.2.1.20" evidence="3"/>
<keyword evidence="4 7" id="KW-0378">Hydrolase</keyword>
<dbReference type="Gene3D" id="2.60.40.1180">
    <property type="entry name" value="Golgi alpha-mannosidase II"/>
    <property type="match status" value="1"/>
</dbReference>
<dbReference type="OrthoDB" id="1334205at2759"/>
<reference evidence="8" key="1">
    <citation type="submission" date="2017-02" db="EMBL/GenBank/DDBJ databases">
        <authorList>
            <person name="Tafer H."/>
            <person name="Lopandic K."/>
        </authorList>
    </citation>
    <scope>NUCLEOTIDE SEQUENCE [LARGE SCALE GENOMIC DNA]</scope>
    <source>
        <strain evidence="8">CBS 366.77</strain>
    </source>
</reference>
<dbReference type="Proteomes" id="UP000266188">
    <property type="component" value="Unassembled WGS sequence"/>
</dbReference>
<comment type="caution">
    <text evidence="7">The sequence shown here is derived from an EMBL/GenBank/DDBJ whole genome shotgun (WGS) entry which is preliminary data.</text>
</comment>
<evidence type="ECO:0000256" key="4">
    <source>
        <dbReference type="RuleBase" id="RU361185"/>
    </source>
</evidence>
<dbReference type="Gene3D" id="3.20.20.80">
    <property type="entry name" value="Glycosidases"/>
    <property type="match status" value="1"/>
</dbReference>
<evidence type="ECO:0000256" key="1">
    <source>
        <dbReference type="ARBA" id="ARBA00001657"/>
    </source>
</evidence>
<dbReference type="GO" id="GO:0004558">
    <property type="term" value="F:alpha-1,4-glucosidase activity"/>
    <property type="evidence" value="ECO:0007669"/>
    <property type="project" value="UniProtKB-EC"/>
</dbReference>